<dbReference type="InterPro" id="IPR010994">
    <property type="entry name" value="RuvA_2-like"/>
</dbReference>
<accession>A0ABQ6NA80</accession>
<protein>
    <recommendedName>
        <fullName evidence="2">S1 motif domain-containing protein</fullName>
    </recommendedName>
</protein>
<dbReference type="Proteomes" id="UP001165060">
    <property type="component" value="Unassembled WGS sequence"/>
</dbReference>
<dbReference type="Pfam" id="PF12836">
    <property type="entry name" value="HHH_3"/>
    <property type="match status" value="1"/>
</dbReference>
<reference evidence="3 4" key="1">
    <citation type="journal article" date="2023" name="Commun. Biol.">
        <title>Genome analysis of Parmales, the sister group of diatoms, reveals the evolutionary specialization of diatoms from phago-mixotrophs to photoautotrophs.</title>
        <authorList>
            <person name="Ban H."/>
            <person name="Sato S."/>
            <person name="Yoshikawa S."/>
            <person name="Yamada K."/>
            <person name="Nakamura Y."/>
            <person name="Ichinomiya M."/>
            <person name="Sato N."/>
            <person name="Blanc-Mathieu R."/>
            <person name="Endo H."/>
            <person name="Kuwata A."/>
            <person name="Ogata H."/>
        </authorList>
    </citation>
    <scope>NUCLEOTIDE SEQUENCE [LARGE SCALE GENOMIC DNA]</scope>
</reference>
<comment type="caution">
    <text evidence="3">The sequence shown here is derived from an EMBL/GenBank/DDBJ whole genome shotgun (WGS) entry which is preliminary data.</text>
</comment>
<evidence type="ECO:0000259" key="2">
    <source>
        <dbReference type="PROSITE" id="PS50126"/>
    </source>
</evidence>
<dbReference type="SUPFAM" id="SSF53098">
    <property type="entry name" value="Ribonuclease H-like"/>
    <property type="match status" value="1"/>
</dbReference>
<dbReference type="Gene3D" id="1.10.150.310">
    <property type="entry name" value="Tex RuvX-like domain-like"/>
    <property type="match status" value="1"/>
</dbReference>
<evidence type="ECO:0000313" key="4">
    <source>
        <dbReference type="Proteomes" id="UP001165060"/>
    </source>
</evidence>
<keyword evidence="4" id="KW-1185">Reference proteome</keyword>
<dbReference type="Gene3D" id="3.30.420.140">
    <property type="entry name" value="YqgF/RNase H-like domain"/>
    <property type="match status" value="1"/>
</dbReference>
<dbReference type="PANTHER" id="PTHR10724">
    <property type="entry name" value="30S RIBOSOMAL PROTEIN S1"/>
    <property type="match status" value="1"/>
</dbReference>
<dbReference type="SUPFAM" id="SSF47781">
    <property type="entry name" value="RuvA domain 2-like"/>
    <property type="match status" value="1"/>
</dbReference>
<feature type="domain" description="S1 motif" evidence="2">
    <location>
        <begin position="740"/>
        <end position="801"/>
    </location>
</feature>
<dbReference type="InterPro" id="IPR012340">
    <property type="entry name" value="NA-bd_OB-fold"/>
</dbReference>
<name>A0ABQ6NA80_9STRA</name>
<dbReference type="InterPro" id="IPR012337">
    <property type="entry name" value="RNaseH-like_sf"/>
</dbReference>
<dbReference type="SUPFAM" id="SSF50249">
    <property type="entry name" value="Nucleic acid-binding proteins"/>
    <property type="match status" value="1"/>
</dbReference>
<evidence type="ECO:0000313" key="3">
    <source>
        <dbReference type="EMBL" id="GMI50569.1"/>
    </source>
</evidence>
<dbReference type="Pfam" id="PF16921">
    <property type="entry name" value="Tex_YqgF"/>
    <property type="match status" value="1"/>
</dbReference>
<sequence length="836" mass="88866">MPPLLGSPALPPNPYSLPLHLSPLPSALSSSLSLPAAPISSLISLLPSHPFPFLLRYRPHLIPLSSSFSDSDARKVYEVYQRFDEQSLAKTKENLHNKIASLPESTPAGTVSDLHSQLRAALTASSLSSLSSSLKLLNPSAAKTATLFDKERLSLSLSAGRPRPSPPYLAALLRTAGIPTPDPLPAQISEPALLYLLCAHLALSPAARALLRDSYLSLGELGVKYPPAPKGAPKRPPGHDPLGVLHLSGSRYGRVQGHSILKLHRLSEQGKLALAVSLPDFACAQLRRSLLSLAARELRVPQGDGASLSLLGAAASLAASPAKSSHEDPRTLAFIAAHPALLAKLSSLRKSSVAAAHAAHLDAAKTRAAEVLVENYRSLLRAAPRAGGAGGGVVLAVDPGLKSGFKYAVLVSSKVSPGGSLPPADRRFTAVTKFWGTVKFLGDQNKRQGAAEMREMLERVEEEYGDLPEVNVVIGTGTGFREVRGFLTEALGRPLNFVETREDGASVYSVLTTDPDVSHLDMPVRGAVSIGRRRLAPLSEFLKLPVLNAGVGQYQHSLSDASDVKLLKRQLEDAAREIVGDVGVDVNNDQPSLLSFIPGISKSIVSKIVKHRETQVIQRREDLMSISGVGKKTYDIINGYCRTGLPGLDETLVCSEDYASARAVLSKLGVGRAGQEGWKERVWETAGLGSLSDSLKVEERTVLDLLVKSCAPADGPRENVGVDLPDDVKEDFSKLAKGEWKGVAGIVTNKTDFGAFVDLGCKVNGLVHVSKGRGAGGVGDRVLVDVLDVDVARKRISLKWTGVEGEGERGGGKRGREDAGGGGGQHKKTKKKKEKR</sequence>
<dbReference type="Gene3D" id="2.40.50.140">
    <property type="entry name" value="Nucleic acid-binding proteins"/>
    <property type="match status" value="1"/>
</dbReference>
<dbReference type="EMBL" id="BRYB01006508">
    <property type="protein sequence ID" value="GMI50569.1"/>
    <property type="molecule type" value="Genomic_DNA"/>
</dbReference>
<evidence type="ECO:0000256" key="1">
    <source>
        <dbReference type="SAM" id="MobiDB-lite"/>
    </source>
</evidence>
<feature type="region of interest" description="Disordered" evidence="1">
    <location>
        <begin position="802"/>
        <end position="836"/>
    </location>
</feature>
<dbReference type="PROSITE" id="PS50126">
    <property type="entry name" value="S1"/>
    <property type="match status" value="1"/>
</dbReference>
<feature type="compositionally biased region" description="Basic and acidic residues" evidence="1">
    <location>
        <begin position="806"/>
        <end position="819"/>
    </location>
</feature>
<proteinExistence type="predicted"/>
<gene>
    <name evidence="3" type="ORF">TeGR_g14124</name>
</gene>
<dbReference type="InterPro" id="IPR050437">
    <property type="entry name" value="Ribos_protein_bS1-like"/>
</dbReference>
<dbReference type="InterPro" id="IPR032639">
    <property type="entry name" value="Tex_YqgF"/>
</dbReference>
<dbReference type="Pfam" id="PF00575">
    <property type="entry name" value="S1"/>
    <property type="match status" value="1"/>
</dbReference>
<dbReference type="InterPro" id="IPR037027">
    <property type="entry name" value="YqgF/RNaseH-like_dom_sf"/>
</dbReference>
<feature type="compositionally biased region" description="Basic residues" evidence="1">
    <location>
        <begin position="825"/>
        <end position="836"/>
    </location>
</feature>
<dbReference type="InterPro" id="IPR003029">
    <property type="entry name" value="S1_domain"/>
</dbReference>
<organism evidence="3 4">
    <name type="scientific">Tetraparma gracilis</name>
    <dbReference type="NCBI Taxonomy" id="2962635"/>
    <lineage>
        <taxon>Eukaryota</taxon>
        <taxon>Sar</taxon>
        <taxon>Stramenopiles</taxon>
        <taxon>Ochrophyta</taxon>
        <taxon>Bolidophyceae</taxon>
        <taxon>Parmales</taxon>
        <taxon>Triparmaceae</taxon>
        <taxon>Tetraparma</taxon>
    </lineage>
</organism>
<dbReference type="PANTHER" id="PTHR10724:SF10">
    <property type="entry name" value="S1 RNA-BINDING DOMAIN-CONTAINING PROTEIN 1"/>
    <property type="match status" value="1"/>
</dbReference>